<gene>
    <name evidence="1" type="ordered locus">MTR_1g007650</name>
</gene>
<reference evidence="1 3" key="2">
    <citation type="journal article" date="2014" name="BMC Genomics">
        <title>An improved genome release (version Mt4.0) for the model legume Medicago truncatula.</title>
        <authorList>
            <person name="Tang H."/>
            <person name="Krishnakumar V."/>
            <person name="Bidwell S."/>
            <person name="Rosen B."/>
            <person name="Chan A."/>
            <person name="Zhou S."/>
            <person name="Gentzbittel L."/>
            <person name="Childs K.L."/>
            <person name="Yandell M."/>
            <person name="Gundlach H."/>
            <person name="Mayer K.F."/>
            <person name="Schwartz D.C."/>
            <person name="Town C.D."/>
        </authorList>
    </citation>
    <scope>GENOME REANNOTATION</scope>
    <source>
        <strain evidence="2 3">cv. Jemalong A17</strain>
    </source>
</reference>
<sequence>MNESICIICRRKTFVASWLVNVTNYNVTNYNAIQVLPVLWRLAWSAMRFFLLIDIMKSHDEDGEFCFHAAVVKRVRGRPTKSIRETIRKVLEVNELDGTKIIKDRETGRSHKEASAALESINMKNQDPNGRRVRVNYATESWCPSYSVPSNYHDSHLKTSYAS</sequence>
<dbReference type="HOGENOM" id="CLU_1629522_0_0_1"/>
<evidence type="ECO:0000313" key="1">
    <source>
        <dbReference type="EMBL" id="AES58729.1"/>
    </source>
</evidence>
<keyword evidence="3" id="KW-1185">Reference proteome</keyword>
<evidence type="ECO:0000313" key="3">
    <source>
        <dbReference type="Proteomes" id="UP000002051"/>
    </source>
</evidence>
<name>G7I3E4_MEDTR</name>
<dbReference type="AlphaFoldDB" id="G7I3E4"/>
<reference evidence="2" key="3">
    <citation type="submission" date="2015-04" db="UniProtKB">
        <authorList>
            <consortium name="EnsemblPlants"/>
        </authorList>
    </citation>
    <scope>IDENTIFICATION</scope>
    <source>
        <strain evidence="2">cv. Jemalong A17</strain>
    </source>
</reference>
<dbReference type="Proteomes" id="UP000002051">
    <property type="component" value="Unassembled WGS sequence"/>
</dbReference>
<organism evidence="1 3">
    <name type="scientific">Medicago truncatula</name>
    <name type="common">Barrel medic</name>
    <name type="synonym">Medicago tribuloides</name>
    <dbReference type="NCBI Taxonomy" id="3880"/>
    <lineage>
        <taxon>Eukaryota</taxon>
        <taxon>Viridiplantae</taxon>
        <taxon>Streptophyta</taxon>
        <taxon>Embryophyta</taxon>
        <taxon>Tracheophyta</taxon>
        <taxon>Spermatophyta</taxon>
        <taxon>Magnoliopsida</taxon>
        <taxon>eudicotyledons</taxon>
        <taxon>Gunneridae</taxon>
        <taxon>Pentapetalae</taxon>
        <taxon>rosids</taxon>
        <taxon>fabids</taxon>
        <taxon>Fabales</taxon>
        <taxon>Fabaceae</taxon>
        <taxon>Papilionoideae</taxon>
        <taxon>50 kb inversion clade</taxon>
        <taxon>NPAAA clade</taxon>
        <taxon>Hologalegina</taxon>
        <taxon>IRL clade</taxon>
        <taxon>Trifolieae</taxon>
        <taxon>Medicago</taxon>
    </lineage>
</organism>
<proteinExistence type="predicted"/>
<protein>
    <submittedName>
        <fullName evidence="1 2">Uncharacterized protein</fullName>
    </submittedName>
</protein>
<evidence type="ECO:0000313" key="2">
    <source>
        <dbReference type="EnsemblPlants" id="AES58729"/>
    </source>
</evidence>
<dbReference type="EMBL" id="CM001217">
    <property type="protein sequence ID" value="AES58729.1"/>
    <property type="molecule type" value="Genomic_DNA"/>
</dbReference>
<dbReference type="EnsemblPlants" id="AES58729">
    <property type="protein sequence ID" value="AES58729"/>
    <property type="gene ID" value="MTR_1g007650"/>
</dbReference>
<accession>G7I3E4</accession>
<reference evidence="1 3" key="1">
    <citation type="journal article" date="2011" name="Nature">
        <title>The Medicago genome provides insight into the evolution of rhizobial symbioses.</title>
        <authorList>
            <person name="Young N.D."/>
            <person name="Debelle F."/>
            <person name="Oldroyd G.E."/>
            <person name="Geurts R."/>
            <person name="Cannon S.B."/>
            <person name="Udvardi M.K."/>
            <person name="Benedito V.A."/>
            <person name="Mayer K.F."/>
            <person name="Gouzy J."/>
            <person name="Schoof H."/>
            <person name="Van de Peer Y."/>
            <person name="Proost S."/>
            <person name="Cook D.R."/>
            <person name="Meyers B.C."/>
            <person name="Spannagl M."/>
            <person name="Cheung F."/>
            <person name="De Mita S."/>
            <person name="Krishnakumar V."/>
            <person name="Gundlach H."/>
            <person name="Zhou S."/>
            <person name="Mudge J."/>
            <person name="Bharti A.K."/>
            <person name="Murray J.D."/>
            <person name="Naoumkina M.A."/>
            <person name="Rosen B."/>
            <person name="Silverstein K.A."/>
            <person name="Tang H."/>
            <person name="Rombauts S."/>
            <person name="Zhao P.X."/>
            <person name="Zhou P."/>
            <person name="Barbe V."/>
            <person name="Bardou P."/>
            <person name="Bechner M."/>
            <person name="Bellec A."/>
            <person name="Berger A."/>
            <person name="Berges H."/>
            <person name="Bidwell S."/>
            <person name="Bisseling T."/>
            <person name="Choisne N."/>
            <person name="Couloux A."/>
            <person name="Denny R."/>
            <person name="Deshpande S."/>
            <person name="Dai X."/>
            <person name="Doyle J.J."/>
            <person name="Dudez A.M."/>
            <person name="Farmer A.D."/>
            <person name="Fouteau S."/>
            <person name="Franken C."/>
            <person name="Gibelin C."/>
            <person name="Gish J."/>
            <person name="Goldstein S."/>
            <person name="Gonzalez A.J."/>
            <person name="Green P.J."/>
            <person name="Hallab A."/>
            <person name="Hartog M."/>
            <person name="Hua A."/>
            <person name="Humphray S.J."/>
            <person name="Jeong D.H."/>
            <person name="Jing Y."/>
            <person name="Jocker A."/>
            <person name="Kenton S.M."/>
            <person name="Kim D.J."/>
            <person name="Klee K."/>
            <person name="Lai H."/>
            <person name="Lang C."/>
            <person name="Lin S."/>
            <person name="Macmil S.L."/>
            <person name="Magdelenat G."/>
            <person name="Matthews L."/>
            <person name="McCorrison J."/>
            <person name="Monaghan E.L."/>
            <person name="Mun J.H."/>
            <person name="Najar F.Z."/>
            <person name="Nicholson C."/>
            <person name="Noirot C."/>
            <person name="O'Bleness M."/>
            <person name="Paule C.R."/>
            <person name="Poulain J."/>
            <person name="Prion F."/>
            <person name="Qin B."/>
            <person name="Qu C."/>
            <person name="Retzel E.F."/>
            <person name="Riddle C."/>
            <person name="Sallet E."/>
            <person name="Samain S."/>
            <person name="Samson N."/>
            <person name="Sanders I."/>
            <person name="Saurat O."/>
            <person name="Scarpelli C."/>
            <person name="Schiex T."/>
            <person name="Segurens B."/>
            <person name="Severin A.J."/>
            <person name="Sherrier D.J."/>
            <person name="Shi R."/>
            <person name="Sims S."/>
            <person name="Singer S.R."/>
            <person name="Sinharoy S."/>
            <person name="Sterck L."/>
            <person name="Viollet A."/>
            <person name="Wang B.B."/>
            <person name="Wang K."/>
            <person name="Wang M."/>
            <person name="Wang X."/>
            <person name="Warfsmann J."/>
            <person name="Weissenbach J."/>
            <person name="White D.D."/>
            <person name="White J.D."/>
            <person name="Wiley G.B."/>
            <person name="Wincker P."/>
            <person name="Xing Y."/>
            <person name="Yang L."/>
            <person name="Yao Z."/>
            <person name="Ying F."/>
            <person name="Zhai J."/>
            <person name="Zhou L."/>
            <person name="Zuber A."/>
            <person name="Denarie J."/>
            <person name="Dixon R.A."/>
            <person name="May G.D."/>
            <person name="Schwartz D.C."/>
            <person name="Rogers J."/>
            <person name="Quetier F."/>
            <person name="Town C.D."/>
            <person name="Roe B.A."/>
        </authorList>
    </citation>
    <scope>NUCLEOTIDE SEQUENCE [LARGE SCALE GENOMIC DNA]</scope>
    <source>
        <strain evidence="1">A17</strain>
        <strain evidence="2 3">cv. Jemalong A17</strain>
    </source>
</reference>
<dbReference type="PaxDb" id="3880-AES58729"/>